<evidence type="ECO:0000259" key="2">
    <source>
        <dbReference type="Pfam" id="PF18962"/>
    </source>
</evidence>
<dbReference type="Gene3D" id="2.60.40.10">
    <property type="entry name" value="Immunoglobulins"/>
    <property type="match status" value="1"/>
</dbReference>
<dbReference type="InterPro" id="IPR013783">
    <property type="entry name" value="Ig-like_fold"/>
</dbReference>
<dbReference type="Proteomes" id="UP000436006">
    <property type="component" value="Unassembled WGS sequence"/>
</dbReference>
<name>A0A7K1S9S3_9BACT</name>
<evidence type="ECO:0000313" key="4">
    <source>
        <dbReference type="Proteomes" id="UP000436006"/>
    </source>
</evidence>
<dbReference type="NCBIfam" id="TIGR04183">
    <property type="entry name" value="Por_Secre_tail"/>
    <property type="match status" value="1"/>
</dbReference>
<dbReference type="InterPro" id="IPR026444">
    <property type="entry name" value="Secre_tail"/>
</dbReference>
<organism evidence="3 4">
    <name type="scientific">Spirosoma arboris</name>
    <dbReference type="NCBI Taxonomy" id="2682092"/>
    <lineage>
        <taxon>Bacteria</taxon>
        <taxon>Pseudomonadati</taxon>
        <taxon>Bacteroidota</taxon>
        <taxon>Cytophagia</taxon>
        <taxon>Cytophagales</taxon>
        <taxon>Cytophagaceae</taxon>
        <taxon>Spirosoma</taxon>
    </lineage>
</organism>
<feature type="domain" description="Secretion system C-terminal sorting" evidence="2">
    <location>
        <begin position="310"/>
        <end position="382"/>
    </location>
</feature>
<reference evidence="3 4" key="1">
    <citation type="submission" date="2019-12" db="EMBL/GenBank/DDBJ databases">
        <title>Spirosoma sp. HMF4905 genome sequencing and assembly.</title>
        <authorList>
            <person name="Kang H."/>
            <person name="Cha I."/>
            <person name="Kim H."/>
            <person name="Joh K."/>
        </authorList>
    </citation>
    <scope>NUCLEOTIDE SEQUENCE [LARGE SCALE GENOMIC DNA]</scope>
    <source>
        <strain evidence="3 4">HMF4905</strain>
    </source>
</reference>
<protein>
    <submittedName>
        <fullName evidence="3">T9SS type A sorting domain-containing protein</fullName>
    </submittedName>
</protein>
<feature type="transmembrane region" description="Helical" evidence="1">
    <location>
        <begin position="12"/>
        <end position="32"/>
    </location>
</feature>
<keyword evidence="4" id="KW-1185">Reference proteome</keyword>
<gene>
    <name evidence="3" type="ORF">GO755_10840</name>
</gene>
<evidence type="ECO:0000256" key="1">
    <source>
        <dbReference type="SAM" id="Phobius"/>
    </source>
</evidence>
<dbReference type="Pfam" id="PF18962">
    <property type="entry name" value="Por_Secre_tail"/>
    <property type="match status" value="1"/>
</dbReference>
<keyword evidence="1" id="KW-0472">Membrane</keyword>
<comment type="caution">
    <text evidence="3">The sequence shown here is derived from an EMBL/GenBank/DDBJ whole genome shotgun (WGS) entry which is preliminary data.</text>
</comment>
<keyword evidence="1" id="KW-1133">Transmembrane helix</keyword>
<keyword evidence="1" id="KW-0812">Transmembrane</keyword>
<dbReference type="AlphaFoldDB" id="A0A7K1S9S3"/>
<dbReference type="RefSeq" id="WP_157584758.1">
    <property type="nucleotide sequence ID" value="NZ_WPIN01000003.1"/>
</dbReference>
<evidence type="ECO:0000313" key="3">
    <source>
        <dbReference type="EMBL" id="MVM30530.1"/>
    </source>
</evidence>
<proteinExistence type="predicted"/>
<sequence length="387" mass="41858">MNKRLYSDFFLIRILIISFLTAIPAISFGQLYNNTFTGASACPTNGNVPTNGANATGTPFTRNTITCMNTGNVFNSTTLNITAAVNDNSYIQFSVTADAGHKLFITSLSFFRQASNSAPNQLEVRYSTDGFVTSTSWGAAPISSPTGSITTWDFPDFSTPLGGTVTFRFYPYGTQRADLLTTGAKADGTFRVDDVTLNGASPLPVSLVSFTGKSSKNEVLLNWVTDWEDKNQGFEIQKSTNAQSFERIGFVEGNRNTQLQSVYAFTDADVLPDQLYYYRLKQIDIGGNFAFSSIVAVRATADEIEAESTVFPNPSNGNFTLSVNDSGLSTINLYTVSGLDIPISATPAENAKTFNIAAQRPLAPGLYYLKVNAANGAKTKALKVFIH</sequence>
<accession>A0A7K1S9S3</accession>
<dbReference type="EMBL" id="WPIN01000003">
    <property type="protein sequence ID" value="MVM30530.1"/>
    <property type="molecule type" value="Genomic_DNA"/>
</dbReference>